<proteinExistence type="predicted"/>
<dbReference type="Proteomes" id="UP000189475">
    <property type="component" value="Unassembled WGS sequence"/>
</dbReference>
<keyword evidence="2" id="KW-1185">Reference proteome</keyword>
<protein>
    <recommendedName>
        <fullName evidence="3">DUF3301 domain-containing protein</fullName>
    </recommendedName>
</protein>
<evidence type="ECO:0000313" key="2">
    <source>
        <dbReference type="Proteomes" id="UP000189475"/>
    </source>
</evidence>
<gene>
    <name evidence="1" type="ORF">VPAL9027_00593</name>
</gene>
<name>A0A1R4B179_9VIBR</name>
<dbReference type="OrthoDB" id="5959530at2"/>
<dbReference type="STRING" id="1918946.VPAL9027_00593"/>
<dbReference type="AlphaFoldDB" id="A0A1R4B179"/>
<dbReference type="EMBL" id="FUFT01000002">
    <property type="protein sequence ID" value="SJL82661.1"/>
    <property type="molecule type" value="Genomic_DNA"/>
</dbReference>
<evidence type="ECO:0000313" key="1">
    <source>
        <dbReference type="EMBL" id="SJL82661.1"/>
    </source>
</evidence>
<dbReference type="Pfam" id="PF11743">
    <property type="entry name" value="DUF3301"/>
    <property type="match status" value="1"/>
</dbReference>
<evidence type="ECO:0008006" key="3">
    <source>
        <dbReference type="Google" id="ProtNLM"/>
    </source>
</evidence>
<reference evidence="1 2" key="1">
    <citation type="submission" date="2017-02" db="EMBL/GenBank/DDBJ databases">
        <authorList>
            <person name="Peterson S.W."/>
        </authorList>
    </citation>
    <scope>NUCLEOTIDE SEQUENCE [LARGE SCALE GENOMIC DNA]</scope>
    <source>
        <strain evidence="1 2">CECT 9027</strain>
    </source>
</reference>
<accession>A0A1R4B179</accession>
<dbReference type="RefSeq" id="WP_077312156.1">
    <property type="nucleotide sequence ID" value="NZ_AP024887.1"/>
</dbReference>
<dbReference type="InterPro" id="IPR021732">
    <property type="entry name" value="DUF3301"/>
</dbReference>
<sequence length="103" mass="12081">MKTGLFGILITAMVGFIFWQQRRQSELARRIIEQKCAQMNLQVVSIAFAHHRLRTPQGQWRWNSTYLFEFSALGDDCYQGRLIMNGFRSQQLYVPPHHLPPSD</sequence>
<organism evidence="1 2">
    <name type="scientific">Vibrio palustris</name>
    <dbReference type="NCBI Taxonomy" id="1918946"/>
    <lineage>
        <taxon>Bacteria</taxon>
        <taxon>Pseudomonadati</taxon>
        <taxon>Pseudomonadota</taxon>
        <taxon>Gammaproteobacteria</taxon>
        <taxon>Vibrionales</taxon>
        <taxon>Vibrionaceae</taxon>
        <taxon>Vibrio</taxon>
    </lineage>
</organism>